<keyword evidence="3" id="KW-1185">Reference proteome</keyword>
<evidence type="ECO:0000313" key="2">
    <source>
        <dbReference type="EMBL" id="CAG5086930.1"/>
    </source>
</evidence>
<organism evidence="2 3">
    <name type="scientific">Oikopleura dioica</name>
    <name type="common">Tunicate</name>
    <dbReference type="NCBI Taxonomy" id="34765"/>
    <lineage>
        <taxon>Eukaryota</taxon>
        <taxon>Metazoa</taxon>
        <taxon>Chordata</taxon>
        <taxon>Tunicata</taxon>
        <taxon>Appendicularia</taxon>
        <taxon>Copelata</taxon>
        <taxon>Oikopleuridae</taxon>
        <taxon>Oikopleura</taxon>
    </lineage>
</organism>
<dbReference type="PANTHER" id="PTHR46780">
    <property type="entry name" value="PROTEIN EVA-1"/>
    <property type="match status" value="1"/>
</dbReference>
<name>A0ABN7S2R9_OIKDI</name>
<protein>
    <submittedName>
        <fullName evidence="2">Oidioi.mRNA.OKI2018_I69.PAR.g11407.t2.cds</fullName>
    </submittedName>
</protein>
<feature type="domain" description="SUEL-type lectin" evidence="1">
    <location>
        <begin position="61"/>
        <end position="147"/>
    </location>
</feature>
<dbReference type="InterPro" id="IPR043159">
    <property type="entry name" value="Lectin_gal-bd_sf"/>
</dbReference>
<dbReference type="InterPro" id="IPR000922">
    <property type="entry name" value="Lectin_gal-bd_dom"/>
</dbReference>
<gene>
    <name evidence="2" type="ORF">OKIOD_LOCUS2965</name>
</gene>
<evidence type="ECO:0000313" key="3">
    <source>
        <dbReference type="Proteomes" id="UP001158576"/>
    </source>
</evidence>
<evidence type="ECO:0000259" key="1">
    <source>
        <dbReference type="PROSITE" id="PS50228"/>
    </source>
</evidence>
<proteinExistence type="predicted"/>
<dbReference type="Proteomes" id="UP001158576">
    <property type="component" value="Chromosome PAR"/>
</dbReference>
<sequence length="406" mass="45316">MPEKRRLFGHLIDQSIEGNLNVSHRYTFIKTSLLLLGLSKAATETLCEAEWLGPQPNSQLLSCPGGRIKINNAVWGRNFGETDVCCGKNNKVCWIKEGTQCTMSATEMVSAKCNGEAECMLYGNLNGILGDPCKKKAKYLTVDYECDYSTNDSTMSICEANIEGRTDSFSCPEGKEVFINSASWGREKDNFCCPNKQEGQCKASSCTLLAAKCGGASDCSWSKDDFALEDPCAGTFKYMKVDYECRDPAPLQENNFYNCTDMVNAFSARMGEIIEKASDGVEHIYKGWHSHRNMAFPRNMLKIAQRLESCWGTCEDIVQITDVQETLTMDPESMSVEEAYQQAQAAFEAIKSWTTENGATGANCDSKVRRNINHKFVERKAGHFKHLVFGNKKRKAHLEANHGWSL</sequence>
<feature type="domain" description="SUEL-type lectin" evidence="1">
    <location>
        <begin position="161"/>
        <end position="246"/>
    </location>
</feature>
<reference evidence="2 3" key="1">
    <citation type="submission" date="2021-04" db="EMBL/GenBank/DDBJ databases">
        <authorList>
            <person name="Bliznina A."/>
        </authorList>
    </citation>
    <scope>NUCLEOTIDE SEQUENCE [LARGE SCALE GENOMIC DNA]</scope>
</reference>
<dbReference type="CDD" id="cd22823">
    <property type="entry name" value="Gal_Rha_Lectin"/>
    <property type="match status" value="1"/>
</dbReference>
<accession>A0ABN7S2R9</accession>
<dbReference type="EMBL" id="OU015568">
    <property type="protein sequence ID" value="CAG5086930.1"/>
    <property type="molecule type" value="Genomic_DNA"/>
</dbReference>
<dbReference type="Gene3D" id="2.60.120.740">
    <property type="match status" value="2"/>
</dbReference>
<dbReference type="PROSITE" id="PS50228">
    <property type="entry name" value="SUEL_LECTIN"/>
    <property type="match status" value="2"/>
</dbReference>
<dbReference type="Pfam" id="PF02140">
    <property type="entry name" value="SUEL_Lectin"/>
    <property type="match status" value="2"/>
</dbReference>